<dbReference type="AlphaFoldDB" id="A0A8H7CBY6"/>
<keyword evidence="4" id="KW-1185">Reference proteome</keyword>
<accession>A0A8H7CBY6</accession>
<dbReference type="PANTHER" id="PTHR45339">
    <property type="entry name" value="HYBRID SIGNAL TRANSDUCTION HISTIDINE KINASE J"/>
    <property type="match status" value="1"/>
</dbReference>
<proteinExistence type="predicted"/>
<protein>
    <submittedName>
        <fullName evidence="3">Uncharacterized protein</fullName>
    </submittedName>
</protein>
<reference evidence="3" key="1">
    <citation type="submission" date="2020-05" db="EMBL/GenBank/DDBJ databases">
        <title>Mycena genomes resolve the evolution of fungal bioluminescence.</title>
        <authorList>
            <person name="Tsai I.J."/>
        </authorList>
    </citation>
    <scope>NUCLEOTIDE SEQUENCE</scope>
    <source>
        <strain evidence="3">CCC161011</strain>
    </source>
</reference>
<keyword evidence="2" id="KW-0902">Two-component regulatory system</keyword>
<dbReference type="Gene3D" id="1.20.120.1530">
    <property type="match status" value="3"/>
</dbReference>
<sequence>MAKRVRFDGYTTVKVDADIKGEMLNLKNTINGMVTQLHTLPSEITRVNIEVGTEGKLGGQAMVEGTTGMWKTVTDNINLMAQNLTEPVLIVAHREILDLKNTVNEMTASLSQFAAEVTRVAREVGTEGKLNGQAKVEGVQGTWKDLTDNINVMANNLTLQVRTISGATITGLSVSGEMLRLINAINDMIDQLAIFAREIKKVALEVGTKGNMGVQAEVSNVQGIWLEISDHCPLNPPSRSRFVEPVGRILCPLGSVYLLQHAGNGTEVPPTQNAVQPFPQTALQKLRTLVTAFPSPIPDALLSHHLAHLMMRLHPAPVSAPMQA</sequence>
<dbReference type="OrthoDB" id="10266508at2759"/>
<gene>
    <name evidence="3" type="ORF">MVEN_02498500</name>
</gene>
<evidence type="ECO:0000256" key="1">
    <source>
        <dbReference type="ARBA" id="ARBA00022553"/>
    </source>
</evidence>
<dbReference type="PANTHER" id="PTHR45339:SF1">
    <property type="entry name" value="HYBRID SIGNAL TRANSDUCTION HISTIDINE KINASE J"/>
    <property type="match status" value="1"/>
</dbReference>
<dbReference type="Proteomes" id="UP000620124">
    <property type="component" value="Unassembled WGS sequence"/>
</dbReference>
<evidence type="ECO:0000256" key="2">
    <source>
        <dbReference type="ARBA" id="ARBA00023012"/>
    </source>
</evidence>
<keyword evidence="1" id="KW-0597">Phosphoprotein</keyword>
<organism evidence="3 4">
    <name type="scientific">Mycena venus</name>
    <dbReference type="NCBI Taxonomy" id="2733690"/>
    <lineage>
        <taxon>Eukaryota</taxon>
        <taxon>Fungi</taxon>
        <taxon>Dikarya</taxon>
        <taxon>Basidiomycota</taxon>
        <taxon>Agaricomycotina</taxon>
        <taxon>Agaricomycetes</taxon>
        <taxon>Agaricomycetidae</taxon>
        <taxon>Agaricales</taxon>
        <taxon>Marasmiineae</taxon>
        <taxon>Mycenaceae</taxon>
        <taxon>Mycena</taxon>
    </lineage>
</organism>
<evidence type="ECO:0000313" key="3">
    <source>
        <dbReference type="EMBL" id="KAF7330582.1"/>
    </source>
</evidence>
<dbReference type="SUPFAM" id="SSF58104">
    <property type="entry name" value="Methyl-accepting chemotaxis protein (MCP) signaling domain"/>
    <property type="match status" value="1"/>
</dbReference>
<dbReference type="GO" id="GO:0000160">
    <property type="term" value="P:phosphorelay signal transduction system"/>
    <property type="evidence" value="ECO:0007669"/>
    <property type="project" value="UniProtKB-KW"/>
</dbReference>
<dbReference type="EMBL" id="JACAZI010000033">
    <property type="protein sequence ID" value="KAF7330582.1"/>
    <property type="molecule type" value="Genomic_DNA"/>
</dbReference>
<evidence type="ECO:0000313" key="4">
    <source>
        <dbReference type="Proteomes" id="UP000620124"/>
    </source>
</evidence>
<name>A0A8H7CBY6_9AGAR</name>
<comment type="caution">
    <text evidence="3">The sequence shown here is derived from an EMBL/GenBank/DDBJ whole genome shotgun (WGS) entry which is preliminary data.</text>
</comment>